<dbReference type="Gene3D" id="3.10.180.10">
    <property type="entry name" value="2,3-Dihydroxybiphenyl 1,2-Dioxygenase, domain 1"/>
    <property type="match status" value="1"/>
</dbReference>
<keyword evidence="3" id="KW-1185">Reference proteome</keyword>
<protein>
    <submittedName>
        <fullName evidence="2">VOC family protein</fullName>
    </submittedName>
</protein>
<evidence type="ECO:0000259" key="1">
    <source>
        <dbReference type="Pfam" id="PF13468"/>
    </source>
</evidence>
<reference evidence="2 3" key="1">
    <citation type="submission" date="2022-01" db="EMBL/GenBank/DDBJ databases">
        <title>Octadecabacter sp. nov., isolated from a marine alga.</title>
        <authorList>
            <person name="Jin M.S."/>
            <person name="Kim H.M."/>
            <person name="Han D.M."/>
            <person name="Jung J.J."/>
            <person name="Jeon C.O."/>
        </authorList>
    </citation>
    <scope>NUCLEOTIDE SEQUENCE [LARGE SCALE GENOMIC DNA]</scope>
    <source>
        <strain evidence="2 3">G9-8</strain>
    </source>
</reference>
<accession>A0ABS9CYR5</accession>
<dbReference type="InterPro" id="IPR025870">
    <property type="entry name" value="Glyoxalase-like_dom"/>
</dbReference>
<proteinExistence type="predicted"/>
<sequence>MRLDHLAIGAETLEDGVAWAQEKLGVTFLGGGKHARFGTHNRLLGLADELYLEVIAVDPDAKSEGPRWFGLDTFSGPPRLVNWICEPVDFEPTLRHGMQSVAMQRNDLRWDMGAPADGSLPLGGAYPTVLRWHTDTPPGRSLPTSGVALRSLTIAHPQAEEIRDELPDLSDPRIQFETASNVTLQATFDTPKGRVTL</sequence>
<comment type="caution">
    <text evidence="2">The sequence shown here is derived from an EMBL/GenBank/DDBJ whole genome shotgun (WGS) entry which is preliminary data.</text>
</comment>
<gene>
    <name evidence="2" type="ORF">L0664_12770</name>
</gene>
<organism evidence="2 3">
    <name type="scientific">Octadecabacter dasysiphoniae</name>
    <dbReference type="NCBI Taxonomy" id="2909341"/>
    <lineage>
        <taxon>Bacteria</taxon>
        <taxon>Pseudomonadati</taxon>
        <taxon>Pseudomonadota</taxon>
        <taxon>Alphaproteobacteria</taxon>
        <taxon>Rhodobacterales</taxon>
        <taxon>Roseobacteraceae</taxon>
        <taxon>Octadecabacter</taxon>
    </lineage>
</organism>
<dbReference type="InterPro" id="IPR029068">
    <property type="entry name" value="Glyas_Bleomycin-R_OHBP_Dase"/>
</dbReference>
<evidence type="ECO:0000313" key="3">
    <source>
        <dbReference type="Proteomes" id="UP001200557"/>
    </source>
</evidence>
<feature type="domain" description="Glyoxalase-like" evidence="1">
    <location>
        <begin position="3"/>
        <end position="167"/>
    </location>
</feature>
<dbReference type="EMBL" id="JAKGAQ010000003">
    <property type="protein sequence ID" value="MCF2871944.1"/>
    <property type="molecule type" value="Genomic_DNA"/>
</dbReference>
<evidence type="ECO:0000313" key="2">
    <source>
        <dbReference type="EMBL" id="MCF2871944.1"/>
    </source>
</evidence>
<dbReference type="RefSeq" id="WP_235226276.1">
    <property type="nucleotide sequence ID" value="NZ_JAKGAQ010000003.1"/>
</dbReference>
<dbReference type="Pfam" id="PF13468">
    <property type="entry name" value="Glyoxalase_3"/>
    <property type="match status" value="1"/>
</dbReference>
<dbReference type="Proteomes" id="UP001200557">
    <property type="component" value="Unassembled WGS sequence"/>
</dbReference>
<name>A0ABS9CYR5_9RHOB</name>